<dbReference type="RefSeq" id="WP_154425818.1">
    <property type="nucleotide sequence ID" value="NZ_VUNN01000016.1"/>
</dbReference>
<evidence type="ECO:0000313" key="2">
    <source>
        <dbReference type="EMBL" id="MSU06730.1"/>
    </source>
</evidence>
<dbReference type="EMBL" id="VUNN01000016">
    <property type="protein sequence ID" value="MSU06730.1"/>
    <property type="molecule type" value="Genomic_DNA"/>
</dbReference>
<comment type="caution">
    <text evidence="2">The sequence shown here is derived from an EMBL/GenBank/DDBJ whole genome shotgun (WGS) entry which is preliminary data.</text>
</comment>
<dbReference type="Pfam" id="PF06445">
    <property type="entry name" value="GyrI-like"/>
    <property type="match status" value="1"/>
</dbReference>
<gene>
    <name evidence="2" type="ORF">FYJ80_08075</name>
</gene>
<accession>A0A7X2PE81</accession>
<dbReference type="Gene3D" id="3.20.80.10">
    <property type="entry name" value="Regulatory factor, effector binding domain"/>
    <property type="match status" value="1"/>
</dbReference>
<name>A0A7X2PE81_9SPIO</name>
<dbReference type="PIRSF" id="PIRSF031644">
    <property type="entry name" value="UCP031644"/>
    <property type="match status" value="1"/>
</dbReference>
<dbReference type="InterPro" id="IPR011256">
    <property type="entry name" value="Reg_factor_effector_dom_sf"/>
</dbReference>
<organism evidence="2 3">
    <name type="scientific">Bullifex porci</name>
    <dbReference type="NCBI Taxonomy" id="2606638"/>
    <lineage>
        <taxon>Bacteria</taxon>
        <taxon>Pseudomonadati</taxon>
        <taxon>Spirochaetota</taxon>
        <taxon>Spirochaetia</taxon>
        <taxon>Spirochaetales</taxon>
        <taxon>Spirochaetaceae</taxon>
        <taxon>Bullifex</taxon>
    </lineage>
</organism>
<reference evidence="2 3" key="1">
    <citation type="submission" date="2019-08" db="EMBL/GenBank/DDBJ databases">
        <title>In-depth cultivation of the pig gut microbiome towards novel bacterial diversity and tailored functional studies.</title>
        <authorList>
            <person name="Wylensek D."/>
            <person name="Hitch T.C.A."/>
            <person name="Clavel T."/>
        </authorList>
    </citation>
    <scope>NUCLEOTIDE SEQUENCE [LARGE SCALE GENOMIC DNA]</scope>
    <source>
        <strain evidence="2 3">NM-380-WT-3C1</strain>
    </source>
</reference>
<evidence type="ECO:0000313" key="3">
    <source>
        <dbReference type="Proteomes" id="UP000460549"/>
    </source>
</evidence>
<dbReference type="InterPro" id="IPR008319">
    <property type="entry name" value="GyrI-like_CCH_Lin2189-like"/>
</dbReference>
<dbReference type="AlphaFoldDB" id="A0A7X2PE81"/>
<protein>
    <submittedName>
        <fullName evidence="2">Transcriptional regulator</fullName>
    </submittedName>
</protein>
<sequence length="212" mass="24859">MSFDFKKEYKEFYMPKGKPNIVTVPTMNYIAVRGIGDPNDEGGEYKRAIGLLYSIAFTIKMSKKLDHQIDGFFDYVVPPLEGFWWQDGVVGIDYTNKASFHWISVIRLPDFVTKKDFEWAIKEATLKKKLDFSKVEFFTYDEGLCVQCMHIGPFDDEPKTVQMMHDFIEKNGYKLDITDKRLHHEIYLSDARKISPDRLKTVIRHPIKVKEQ</sequence>
<dbReference type="InterPro" id="IPR029442">
    <property type="entry name" value="GyrI-like"/>
</dbReference>
<feature type="domain" description="GyrI-like small molecule binding" evidence="1">
    <location>
        <begin position="18"/>
        <end position="208"/>
    </location>
</feature>
<evidence type="ECO:0000259" key="1">
    <source>
        <dbReference type="Pfam" id="PF06445"/>
    </source>
</evidence>
<dbReference type="Proteomes" id="UP000460549">
    <property type="component" value="Unassembled WGS sequence"/>
</dbReference>
<keyword evidence="3" id="KW-1185">Reference proteome</keyword>
<proteinExistence type="predicted"/>
<dbReference type="SUPFAM" id="SSF55136">
    <property type="entry name" value="Probable bacterial effector-binding domain"/>
    <property type="match status" value="1"/>
</dbReference>